<dbReference type="Pfam" id="PF23717">
    <property type="entry name" value="DUF7159"/>
    <property type="match status" value="1"/>
</dbReference>
<feature type="compositionally biased region" description="Gly residues" evidence="1">
    <location>
        <begin position="517"/>
        <end position="537"/>
    </location>
</feature>
<feature type="domain" description="DUF7159" evidence="3">
    <location>
        <begin position="2"/>
        <end position="228"/>
    </location>
</feature>
<name>A0A7I7Y3Y3_9MYCO</name>
<feature type="compositionally biased region" description="Pro residues" evidence="1">
    <location>
        <begin position="458"/>
        <end position="471"/>
    </location>
</feature>
<keyword evidence="2" id="KW-0812">Transmembrane</keyword>
<feature type="region of interest" description="Disordered" evidence="1">
    <location>
        <begin position="324"/>
        <end position="366"/>
    </location>
</feature>
<organism evidence="4 5">
    <name type="scientific">Mycolicibacterium confluentis</name>
    <dbReference type="NCBI Taxonomy" id="28047"/>
    <lineage>
        <taxon>Bacteria</taxon>
        <taxon>Bacillati</taxon>
        <taxon>Actinomycetota</taxon>
        <taxon>Actinomycetes</taxon>
        <taxon>Mycobacteriales</taxon>
        <taxon>Mycobacteriaceae</taxon>
        <taxon>Mycolicibacterium</taxon>
    </lineage>
</organism>
<accession>A0A7I7Y3Y3</accession>
<feature type="region of interest" description="Disordered" evidence="1">
    <location>
        <begin position="433"/>
        <end position="549"/>
    </location>
</feature>
<feature type="region of interest" description="Disordered" evidence="1">
    <location>
        <begin position="378"/>
        <end position="400"/>
    </location>
</feature>
<feature type="compositionally biased region" description="Low complexity" evidence="1">
    <location>
        <begin position="357"/>
        <end position="366"/>
    </location>
</feature>
<evidence type="ECO:0000313" key="4">
    <source>
        <dbReference type="EMBL" id="BBZ35671.1"/>
    </source>
</evidence>
<keyword evidence="2" id="KW-0472">Membrane</keyword>
<feature type="compositionally biased region" description="Low complexity" evidence="1">
    <location>
        <begin position="472"/>
        <end position="505"/>
    </location>
</feature>
<evidence type="ECO:0000313" key="5">
    <source>
        <dbReference type="Proteomes" id="UP000466931"/>
    </source>
</evidence>
<sequence length="549" mass="56526">MDIVLGVSMTPTSVRMVLVEGEKADGLTVDHDTFSVGSDESTATASEQVVAAILGTRESAAEGGHRLVSTGVTWRDHDEAAALRDALAAHKIDGVMLVSELHAAGALAQAAGRAVGYDRTALMFLERDTATVSVVDTADGSIVRVQSQDLHAQDAISELTAMVAGLEALDAPPQGVFVVGSGISVAAIKLQLESATSLPVIAPEEAELALARGAALASASAPQFEATTVGLAFAKADADGDMTQVAGIGYMSSTPGLAYSEVIEEPELTGLAEPAPEPQAPAERKPFLLVGSAVTSIFVIGVAALVISLAVSIRPTVDERPVPGENLIVPTRPPAAAVTPKAPAPAPPPETIPAPKPVVQEAPQPQAPRTVFVEAPAPAAPAPAPAAPAPAPAAPPPPPAAPPPAPIVAPPIVAPIIPPPVIVLPRPKLPPIFRPPWDPPQRDNDDWDPPKQQWPQWPSRPQPQQPQPQRPPVTQVPIPQVPQVPQVPQYPQYPQVPQAPKQQVPDYDPPSQQWPGSGSGSRSGSGSGSGPGSGSGSGDSVWPWPSFGH</sequence>
<dbReference type="InterPro" id="IPR055583">
    <property type="entry name" value="DUF7159"/>
</dbReference>
<gene>
    <name evidence="4" type="ORF">MCNF_42760</name>
</gene>
<evidence type="ECO:0000259" key="3">
    <source>
        <dbReference type="Pfam" id="PF23717"/>
    </source>
</evidence>
<reference evidence="4" key="2">
    <citation type="submission" date="2020-02" db="EMBL/GenBank/DDBJ databases">
        <authorList>
            <person name="Matsumoto Y."/>
            <person name="Motooka D."/>
            <person name="Nakamura S."/>
        </authorList>
    </citation>
    <scope>NUCLEOTIDE SEQUENCE</scope>
    <source>
        <strain evidence="4">JCM 13671</strain>
    </source>
</reference>
<protein>
    <recommendedName>
        <fullName evidence="3">DUF7159 domain-containing protein</fullName>
    </recommendedName>
</protein>
<evidence type="ECO:0000256" key="1">
    <source>
        <dbReference type="SAM" id="MobiDB-lite"/>
    </source>
</evidence>
<evidence type="ECO:0000256" key="2">
    <source>
        <dbReference type="SAM" id="Phobius"/>
    </source>
</evidence>
<dbReference type="EMBL" id="AP022612">
    <property type="protein sequence ID" value="BBZ35671.1"/>
    <property type="molecule type" value="Genomic_DNA"/>
</dbReference>
<dbReference type="Proteomes" id="UP000466931">
    <property type="component" value="Chromosome"/>
</dbReference>
<proteinExistence type="predicted"/>
<dbReference type="AlphaFoldDB" id="A0A7I7Y3Y3"/>
<keyword evidence="2" id="KW-1133">Transmembrane helix</keyword>
<keyword evidence="5" id="KW-1185">Reference proteome</keyword>
<feature type="transmembrane region" description="Helical" evidence="2">
    <location>
        <begin position="287"/>
        <end position="311"/>
    </location>
</feature>
<reference evidence="4" key="1">
    <citation type="journal article" date="2019" name="Emerg. Microbes Infect.">
        <title>Comprehensive subspecies identification of 175 nontuberculous mycobacteria species based on 7547 genomic profiles.</title>
        <authorList>
            <person name="Matsumoto Y."/>
            <person name="Kinjo T."/>
            <person name="Motooka D."/>
            <person name="Nabeya D."/>
            <person name="Jung N."/>
            <person name="Uechi K."/>
            <person name="Horii T."/>
            <person name="Iida T."/>
            <person name="Fujita J."/>
            <person name="Nakamura S."/>
        </authorList>
    </citation>
    <scope>NUCLEOTIDE SEQUENCE [LARGE SCALE GENOMIC DNA]</scope>
    <source>
        <strain evidence="4">JCM 13671</strain>
    </source>
</reference>
<dbReference type="RefSeq" id="WP_420088820.1">
    <property type="nucleotide sequence ID" value="NZ_LQOQ01000020.1"/>
</dbReference>
<feature type="compositionally biased region" description="Pro residues" evidence="1">
    <location>
        <begin position="342"/>
        <end position="356"/>
    </location>
</feature>